<evidence type="ECO:0000256" key="6">
    <source>
        <dbReference type="ARBA" id="ARBA00022692"/>
    </source>
</evidence>
<feature type="transmembrane region" description="Helical" evidence="11">
    <location>
        <begin position="251"/>
        <end position="276"/>
    </location>
</feature>
<feature type="transmembrane region" description="Helical" evidence="11">
    <location>
        <begin position="224"/>
        <end position="245"/>
    </location>
</feature>
<dbReference type="EMBL" id="JABMIG020000024">
    <property type="protein sequence ID" value="KAL3801767.1"/>
    <property type="molecule type" value="Genomic_DNA"/>
</dbReference>
<keyword evidence="9 11" id="KW-0472">Membrane</keyword>
<keyword evidence="4" id="KW-1003">Cell membrane</keyword>
<feature type="transmembrane region" description="Helical" evidence="11">
    <location>
        <begin position="288"/>
        <end position="305"/>
    </location>
</feature>
<evidence type="ECO:0000256" key="8">
    <source>
        <dbReference type="ARBA" id="ARBA00022989"/>
    </source>
</evidence>
<evidence type="ECO:0000256" key="2">
    <source>
        <dbReference type="ARBA" id="ARBA00007809"/>
    </source>
</evidence>
<keyword evidence="5" id="KW-0762">Sugar transport</keyword>
<feature type="region of interest" description="Disordered" evidence="10">
    <location>
        <begin position="349"/>
        <end position="381"/>
    </location>
</feature>
<evidence type="ECO:0000256" key="9">
    <source>
        <dbReference type="ARBA" id="ARBA00023136"/>
    </source>
</evidence>
<evidence type="ECO:0000313" key="13">
    <source>
        <dbReference type="Proteomes" id="UP001516023"/>
    </source>
</evidence>
<dbReference type="InterPro" id="IPR004316">
    <property type="entry name" value="SWEET_rpt"/>
</dbReference>
<dbReference type="Proteomes" id="UP001516023">
    <property type="component" value="Unassembled WGS sequence"/>
</dbReference>
<dbReference type="PANTHER" id="PTHR10791:SF30">
    <property type="entry name" value="SUGAR TRANSPORTER SWEET1"/>
    <property type="match status" value="1"/>
</dbReference>
<dbReference type="Gene3D" id="1.20.1280.290">
    <property type="match status" value="2"/>
</dbReference>
<evidence type="ECO:0000256" key="1">
    <source>
        <dbReference type="ARBA" id="ARBA00004651"/>
    </source>
</evidence>
<proteinExistence type="inferred from homology"/>
<protein>
    <recommendedName>
        <fullName evidence="14">Bidirectional sugar transporter SWEET</fullName>
    </recommendedName>
</protein>
<gene>
    <name evidence="12" type="ORF">HJC23_001163</name>
</gene>
<evidence type="ECO:0000256" key="4">
    <source>
        <dbReference type="ARBA" id="ARBA00022475"/>
    </source>
</evidence>
<name>A0ABD3QNH1_9STRA</name>
<organism evidence="12 13">
    <name type="scientific">Cyclotella cryptica</name>
    <dbReference type="NCBI Taxonomy" id="29204"/>
    <lineage>
        <taxon>Eukaryota</taxon>
        <taxon>Sar</taxon>
        <taxon>Stramenopiles</taxon>
        <taxon>Ochrophyta</taxon>
        <taxon>Bacillariophyta</taxon>
        <taxon>Coscinodiscophyceae</taxon>
        <taxon>Thalassiosirophycidae</taxon>
        <taxon>Stephanodiscales</taxon>
        <taxon>Stephanodiscaceae</taxon>
        <taxon>Cyclotella</taxon>
    </lineage>
</organism>
<keyword evidence="7" id="KW-0677">Repeat</keyword>
<evidence type="ECO:0000313" key="12">
    <source>
        <dbReference type="EMBL" id="KAL3801767.1"/>
    </source>
</evidence>
<keyword evidence="13" id="KW-1185">Reference proteome</keyword>
<keyword evidence="6 11" id="KW-0812">Transmembrane</keyword>
<comment type="similarity">
    <text evidence="2">Belongs to the SWEET sugar transporter family.</text>
</comment>
<feature type="compositionally biased region" description="Basic and acidic residues" evidence="10">
    <location>
        <begin position="365"/>
        <end position="381"/>
    </location>
</feature>
<dbReference type="InterPro" id="IPR047664">
    <property type="entry name" value="SWEET"/>
</dbReference>
<dbReference type="Pfam" id="PF03083">
    <property type="entry name" value="MtN3_slv"/>
    <property type="match status" value="2"/>
</dbReference>
<feature type="transmembrane region" description="Helical" evidence="11">
    <location>
        <begin position="69"/>
        <end position="89"/>
    </location>
</feature>
<reference evidence="12 13" key="1">
    <citation type="journal article" date="2020" name="G3 (Bethesda)">
        <title>Improved Reference Genome for Cyclotella cryptica CCMP332, a Model for Cell Wall Morphogenesis, Salinity Adaptation, and Lipid Production in Diatoms (Bacillariophyta).</title>
        <authorList>
            <person name="Roberts W.R."/>
            <person name="Downey K.M."/>
            <person name="Ruck E.C."/>
            <person name="Traller J.C."/>
            <person name="Alverson A.J."/>
        </authorList>
    </citation>
    <scope>NUCLEOTIDE SEQUENCE [LARGE SCALE GENOMIC DNA]</scope>
    <source>
        <strain evidence="12 13">CCMP332</strain>
    </source>
</reference>
<comment type="subcellular location">
    <subcellularLocation>
        <location evidence="1">Cell membrane</location>
        <topology evidence="1">Multi-pass membrane protein</topology>
    </subcellularLocation>
</comment>
<feature type="transmembrane region" description="Helical" evidence="11">
    <location>
        <begin position="311"/>
        <end position="332"/>
    </location>
</feature>
<evidence type="ECO:0000256" key="10">
    <source>
        <dbReference type="SAM" id="MobiDB-lite"/>
    </source>
</evidence>
<evidence type="ECO:0000256" key="7">
    <source>
        <dbReference type="ARBA" id="ARBA00022737"/>
    </source>
</evidence>
<evidence type="ECO:0000256" key="5">
    <source>
        <dbReference type="ARBA" id="ARBA00022597"/>
    </source>
</evidence>
<feature type="transmembrane region" description="Helical" evidence="11">
    <location>
        <begin position="7"/>
        <end position="27"/>
    </location>
</feature>
<dbReference type="GO" id="GO:0005886">
    <property type="term" value="C:plasma membrane"/>
    <property type="evidence" value="ECO:0007669"/>
    <property type="project" value="UniProtKB-SubCell"/>
</dbReference>
<dbReference type="AlphaFoldDB" id="A0ABD3QNH1"/>
<keyword evidence="8 11" id="KW-1133">Transmembrane helix</keyword>
<accession>A0ABD3QNH1</accession>
<keyword evidence="3" id="KW-0813">Transport</keyword>
<comment type="caution">
    <text evidence="12">The sequence shown here is derived from an EMBL/GenBank/DDBJ whole genome shotgun (WGS) entry which is preliminary data.</text>
</comment>
<dbReference type="PANTHER" id="PTHR10791">
    <property type="entry name" value="RAG1-ACTIVATING PROTEIN 1"/>
    <property type="match status" value="1"/>
</dbReference>
<sequence>MRSTREILLEYVSPLFGAIFANMMFAAPLHDVRRAVQKGSLGHLNPTPWAVMTGNTLGWITYSYLLNNYFIFWANAPGFIFSIWLNMAAAKLQYCDRLADNMRSSFVELVETSQNTVEESLRQRNRHNANFNFHRTGFREKSNAIGDHTDELWWESQDIEATWKRTNGPGVDPDDGSRDHEFEHAATDEISNTHHVLNNFGELRAMAMEIATERMEAPAPHEKVVVGVIIAWFAFISCIVFIPLDSKQREFVIGIAVNINMSFFYGAPLSIIFKVIKTKDSSWIHRKTMIMNTLCALFFLAFGIGRMDYFLIVPNGIGVLLGAVQLFLRLLIPCSEEVTRIEKSRNESQNVVCKNDTNDTTINRPKSEISTEDDRRSVCSA</sequence>
<evidence type="ECO:0000256" key="11">
    <source>
        <dbReference type="SAM" id="Phobius"/>
    </source>
</evidence>
<evidence type="ECO:0008006" key="14">
    <source>
        <dbReference type="Google" id="ProtNLM"/>
    </source>
</evidence>
<evidence type="ECO:0000256" key="3">
    <source>
        <dbReference type="ARBA" id="ARBA00022448"/>
    </source>
</evidence>